<dbReference type="Pfam" id="PF04675">
    <property type="entry name" value="DNA_ligase_A_N"/>
    <property type="match status" value="1"/>
</dbReference>
<keyword evidence="4 16" id="KW-0436">Ligase</keyword>
<dbReference type="InterPro" id="IPR036599">
    <property type="entry name" value="DNA_ligase_N_sf"/>
</dbReference>
<dbReference type="InterPro" id="IPR029710">
    <property type="entry name" value="LIG4"/>
</dbReference>
<dbReference type="GO" id="GO:0003910">
    <property type="term" value="F:DNA ligase (ATP) activity"/>
    <property type="evidence" value="ECO:0007669"/>
    <property type="project" value="UniProtKB-EC"/>
</dbReference>
<keyword evidence="8 16" id="KW-0227">DNA damage</keyword>
<keyword evidence="11 16" id="KW-0233">DNA recombination</keyword>
<dbReference type="Pfam" id="PF01068">
    <property type="entry name" value="DNA_ligase_A_M"/>
    <property type="match status" value="1"/>
</dbReference>
<dbReference type="Gene3D" id="3.40.50.10190">
    <property type="entry name" value="BRCT domain"/>
    <property type="match status" value="1"/>
</dbReference>
<dbReference type="SUPFAM" id="SSF50249">
    <property type="entry name" value="Nucleic acid-binding proteins"/>
    <property type="match status" value="1"/>
</dbReference>
<evidence type="ECO:0000256" key="17">
    <source>
        <dbReference type="RuleBase" id="RU004196"/>
    </source>
</evidence>
<dbReference type="FunFam" id="3.30.470.30:FF:000013">
    <property type="entry name" value="DNA ligase"/>
    <property type="match status" value="1"/>
</dbReference>
<keyword evidence="5" id="KW-0479">Metal-binding</keyword>
<dbReference type="SUPFAM" id="SSF56091">
    <property type="entry name" value="DNA ligase/mRNA capping enzyme, catalytic domain"/>
    <property type="match status" value="1"/>
</dbReference>
<dbReference type="CDD" id="cd07968">
    <property type="entry name" value="OBF_DNA_ligase_IV"/>
    <property type="match status" value="1"/>
</dbReference>
<evidence type="ECO:0000259" key="21">
    <source>
        <dbReference type="PROSITE" id="PS50172"/>
    </source>
</evidence>
<evidence type="ECO:0000256" key="12">
    <source>
        <dbReference type="ARBA" id="ARBA00023204"/>
    </source>
</evidence>
<dbReference type="EC" id="6.5.1.1" evidence="16"/>
<evidence type="ECO:0000256" key="6">
    <source>
        <dbReference type="ARBA" id="ARBA00022737"/>
    </source>
</evidence>
<keyword evidence="9 16" id="KW-0067">ATP-binding</keyword>
<feature type="coiled-coil region" evidence="18">
    <location>
        <begin position="663"/>
        <end position="694"/>
    </location>
</feature>
<comment type="caution">
    <text evidence="22">The sequence shown here is derived from an EMBL/GenBank/DDBJ whole genome shotgun (WGS) entry which is preliminary data.</text>
</comment>
<dbReference type="SUPFAM" id="SSF52113">
    <property type="entry name" value="BRCT domain"/>
    <property type="match status" value="1"/>
</dbReference>
<dbReference type="GO" id="GO:0006310">
    <property type="term" value="P:DNA recombination"/>
    <property type="evidence" value="ECO:0007669"/>
    <property type="project" value="UniProtKB-KW"/>
</dbReference>
<dbReference type="InParanoid" id="A0A2K1QT80"/>
<dbReference type="FunFam" id="1.10.3260.10:FF:000008">
    <property type="entry name" value="DNA ligase 4"/>
    <property type="match status" value="1"/>
</dbReference>
<proteinExistence type="inferred from homology"/>
<evidence type="ECO:0000256" key="14">
    <source>
        <dbReference type="ARBA" id="ARBA00034003"/>
    </source>
</evidence>
<dbReference type="OrthoDB" id="151490at2759"/>
<dbReference type="PROSITE" id="PS50172">
    <property type="entry name" value="BRCT"/>
    <property type="match status" value="1"/>
</dbReference>
<dbReference type="FunCoup" id="A0A2K1QT80">
    <property type="interactions" value="550"/>
</dbReference>
<keyword evidence="6" id="KW-0677">Repeat</keyword>
<dbReference type="NCBIfam" id="TIGR00574">
    <property type="entry name" value="dnl1"/>
    <property type="match status" value="1"/>
</dbReference>
<dbReference type="GO" id="GO:0003677">
    <property type="term" value="F:DNA binding"/>
    <property type="evidence" value="ECO:0007669"/>
    <property type="project" value="InterPro"/>
</dbReference>
<dbReference type="InterPro" id="IPR012308">
    <property type="entry name" value="DNA_ligase_ATP-dep_N"/>
</dbReference>
<dbReference type="PROSITE" id="PS00697">
    <property type="entry name" value="DNA_LIGASE_A1"/>
    <property type="match status" value="1"/>
</dbReference>
<dbReference type="GO" id="GO:0032807">
    <property type="term" value="C:DNA ligase IV complex"/>
    <property type="evidence" value="ECO:0007669"/>
    <property type="project" value="TreeGrafter"/>
</dbReference>
<evidence type="ECO:0000256" key="9">
    <source>
        <dbReference type="ARBA" id="ARBA00022840"/>
    </source>
</evidence>
<keyword evidence="13" id="KW-0539">Nucleus</keyword>
<comment type="catalytic activity">
    <reaction evidence="14 16">
        <text>ATP + (deoxyribonucleotide)n-3'-hydroxyl + 5'-phospho-(deoxyribonucleotide)m = (deoxyribonucleotide)n+m + AMP + diphosphate.</text>
        <dbReference type="EC" id="6.5.1.1"/>
    </reaction>
</comment>
<evidence type="ECO:0000256" key="8">
    <source>
        <dbReference type="ARBA" id="ARBA00022763"/>
    </source>
</evidence>
<dbReference type="Proteomes" id="UP000243797">
    <property type="component" value="Unassembled WGS sequence"/>
</dbReference>
<evidence type="ECO:0000259" key="20">
    <source>
        <dbReference type="PROSITE" id="PS50160"/>
    </source>
</evidence>
<keyword evidence="23" id="KW-1185">Reference proteome</keyword>
<feature type="region of interest" description="Disordered" evidence="19">
    <location>
        <begin position="1"/>
        <end position="21"/>
    </location>
</feature>
<evidence type="ECO:0000256" key="18">
    <source>
        <dbReference type="SAM" id="Coils"/>
    </source>
</evidence>
<keyword evidence="7 16" id="KW-0547">Nucleotide-binding</keyword>
<sequence>MSDHGDGDVTMVDEPDEHTQSSATIEDMDANYPNRPKNHSVTLPFHDLITLLFNPLLENRQKPKGPVVNRKKIGPHAQSSSPHEIRRSIIERFVSKWKNHVGHDIYPAFRLIMPDKDRDRAMYGLKEKTIGKLLIRVMKIGKDTEDASNLLNWKVPGTKTSMAGDFAGRCYEVLKKRPRITHFGDLTVGDVNDMLDQLSAAQREENQLPILEQFYRQMNPEELVWLIRMILRQMKIGATEKTILDVWHPNAEDLFNVSSSLRRVCWELHDQTITLDDHQSSLGLMQCFQPQLAAFQMHSLEKMVQRMKLSEENPVFWIEEKLDGERMQLHMIEDQSKPGGRRFGFWSRKAKDYAYLYGDGFEDPNGALTRYLKDAFDPGVRNIILDGEMITWDPAEEAWVPFGHLKTAALNEQRNPYANGTRPVFTVFDCLYLNDTVLTKYTLRDRYKALRRSVRSVERRIEIHTHTEATRAEQIEPILHKCVAERTEGLVLKNPTSPYRLNERNDDWMKVKPEYMTEFGEALDCIVVGGYYGSGHRGGKLSSFLCGLKISQNLLQGNKKIHPSTCYSFFKVGGGMTADDYREIRHLTDGKWKEWDPKKPPSIIILGGQGKQYERPDVWIYPEDSIVLEVKAASVHTTDQFGTGLTLRFPRFKRIRKDKDFQSALSSDEFRELQKRAEEVKEEKRFQIDDAKRKKRATKRTKRETIVAGQDTSVQAFAGPKTQIFEGRSFLILSEQVKPKKSKADLEGLVKANGGKIVQTDKDDNTIIISDRNVVKAAALKKAGKRTAVRPKWLLDCIAQAESDIGLGPYILPLEPGDVLFGPDEELRRFERNVDEFGDSYARDVTASGLLALLSNMGDVRADLEDQQELKTMLEAA</sequence>
<evidence type="ECO:0000313" key="23">
    <source>
        <dbReference type="Proteomes" id="UP000243797"/>
    </source>
</evidence>
<dbReference type="GO" id="GO:0006303">
    <property type="term" value="P:double-strand break repair via nonhomologous end joining"/>
    <property type="evidence" value="ECO:0007669"/>
    <property type="project" value="TreeGrafter"/>
</dbReference>
<comment type="subcellular location">
    <subcellularLocation>
        <location evidence="2">Nucleus</location>
    </subcellularLocation>
</comment>
<dbReference type="GO" id="GO:0005524">
    <property type="term" value="F:ATP binding"/>
    <property type="evidence" value="ECO:0007669"/>
    <property type="project" value="UniProtKB-KW"/>
</dbReference>
<dbReference type="GO" id="GO:0006297">
    <property type="term" value="P:nucleotide-excision repair, DNA gap filling"/>
    <property type="evidence" value="ECO:0007669"/>
    <property type="project" value="TreeGrafter"/>
</dbReference>
<dbReference type="AlphaFoldDB" id="A0A2K1QT80"/>
<feature type="region of interest" description="Disordered" evidence="19">
    <location>
        <begin position="60"/>
        <end position="84"/>
    </location>
</feature>
<gene>
    <name evidence="22" type="ORF">CAC42_7578</name>
</gene>
<keyword evidence="12 16" id="KW-0234">DNA repair</keyword>
<dbReference type="InterPro" id="IPR012310">
    <property type="entry name" value="DNA_ligase_ATP-dep_cent"/>
</dbReference>
<dbReference type="EMBL" id="NKHZ01000043">
    <property type="protein sequence ID" value="PNS18209.1"/>
    <property type="molecule type" value="Genomic_DNA"/>
</dbReference>
<evidence type="ECO:0000256" key="10">
    <source>
        <dbReference type="ARBA" id="ARBA00022842"/>
    </source>
</evidence>
<dbReference type="Pfam" id="PF16589">
    <property type="entry name" value="BRCT_2"/>
    <property type="match status" value="1"/>
</dbReference>
<dbReference type="InterPro" id="IPR000977">
    <property type="entry name" value="DNA_ligase_ATP-dep"/>
</dbReference>
<feature type="domain" description="ATP-dependent DNA ligase family profile" evidence="20">
    <location>
        <begin position="425"/>
        <end position="550"/>
    </location>
</feature>
<evidence type="ECO:0000256" key="1">
    <source>
        <dbReference type="ARBA" id="ARBA00001946"/>
    </source>
</evidence>
<dbReference type="PANTHER" id="PTHR45997">
    <property type="entry name" value="DNA LIGASE 4"/>
    <property type="match status" value="1"/>
</dbReference>
<dbReference type="InterPro" id="IPR044125">
    <property type="entry name" value="Adenylation_DNA_ligase_IV"/>
</dbReference>
<evidence type="ECO:0000256" key="15">
    <source>
        <dbReference type="ARBA" id="ARBA00043870"/>
    </source>
</evidence>
<evidence type="ECO:0000256" key="3">
    <source>
        <dbReference type="ARBA" id="ARBA00007572"/>
    </source>
</evidence>
<evidence type="ECO:0000256" key="4">
    <source>
        <dbReference type="ARBA" id="ARBA00022598"/>
    </source>
</evidence>
<dbReference type="GO" id="GO:0046872">
    <property type="term" value="F:metal ion binding"/>
    <property type="evidence" value="ECO:0007669"/>
    <property type="project" value="UniProtKB-KW"/>
</dbReference>
<keyword evidence="18" id="KW-0175">Coiled coil</keyword>
<feature type="domain" description="BRCT" evidence="21">
    <location>
        <begin position="720"/>
        <end position="798"/>
    </location>
</feature>
<evidence type="ECO:0000313" key="22">
    <source>
        <dbReference type="EMBL" id="PNS18209.1"/>
    </source>
</evidence>
<evidence type="ECO:0000256" key="19">
    <source>
        <dbReference type="SAM" id="MobiDB-lite"/>
    </source>
</evidence>
<dbReference type="InterPro" id="IPR001357">
    <property type="entry name" value="BRCT_dom"/>
</dbReference>
<evidence type="ECO:0000256" key="16">
    <source>
        <dbReference type="RuleBase" id="RU000617"/>
    </source>
</evidence>
<dbReference type="Pfam" id="PF04679">
    <property type="entry name" value="DNA_ligase_A_C"/>
    <property type="match status" value="1"/>
</dbReference>
<dbReference type="Gene3D" id="2.40.50.140">
    <property type="entry name" value="Nucleic acid-binding proteins"/>
    <property type="match status" value="1"/>
</dbReference>
<accession>A0A2K1QT80</accession>
<organism evidence="22 23">
    <name type="scientific">Sphaceloma murrayae</name>
    <dbReference type="NCBI Taxonomy" id="2082308"/>
    <lineage>
        <taxon>Eukaryota</taxon>
        <taxon>Fungi</taxon>
        <taxon>Dikarya</taxon>
        <taxon>Ascomycota</taxon>
        <taxon>Pezizomycotina</taxon>
        <taxon>Dothideomycetes</taxon>
        <taxon>Dothideomycetidae</taxon>
        <taxon>Myriangiales</taxon>
        <taxon>Elsinoaceae</taxon>
        <taxon>Sphaceloma</taxon>
    </lineage>
</organism>
<evidence type="ECO:0000256" key="7">
    <source>
        <dbReference type="ARBA" id="ARBA00022741"/>
    </source>
</evidence>
<dbReference type="PROSITE" id="PS50160">
    <property type="entry name" value="DNA_LIGASE_A3"/>
    <property type="match status" value="1"/>
</dbReference>
<evidence type="ECO:0000256" key="2">
    <source>
        <dbReference type="ARBA" id="ARBA00004123"/>
    </source>
</evidence>
<dbReference type="PANTHER" id="PTHR45997:SF1">
    <property type="entry name" value="DNA LIGASE 4"/>
    <property type="match status" value="1"/>
</dbReference>
<comment type="cofactor">
    <cofactor evidence="1">
        <name>Mg(2+)</name>
        <dbReference type="ChEBI" id="CHEBI:18420"/>
    </cofactor>
</comment>
<dbReference type="InterPro" id="IPR012309">
    <property type="entry name" value="DNA_ligase_ATP-dep_C"/>
</dbReference>
<name>A0A2K1QT80_9PEZI</name>
<protein>
    <recommendedName>
        <fullName evidence="16">DNA ligase</fullName>
        <ecNumber evidence="16">6.5.1.1</ecNumber>
    </recommendedName>
</protein>
<comment type="function">
    <text evidence="15">DNA ligase involved in DNA non-homologous end joining (NHEJ); required for double-strand break (DSB) repair.</text>
</comment>
<evidence type="ECO:0000256" key="5">
    <source>
        <dbReference type="ARBA" id="ARBA00022723"/>
    </source>
</evidence>
<dbReference type="CDD" id="cd07903">
    <property type="entry name" value="Adenylation_DNA_ligase_IV"/>
    <property type="match status" value="1"/>
</dbReference>
<dbReference type="STRING" id="2082308.A0A2K1QT80"/>
<dbReference type="InterPro" id="IPR016059">
    <property type="entry name" value="DNA_ligase_ATP-dep_CS"/>
</dbReference>
<dbReference type="GO" id="GO:0071897">
    <property type="term" value="P:DNA biosynthetic process"/>
    <property type="evidence" value="ECO:0007669"/>
    <property type="project" value="InterPro"/>
</dbReference>
<dbReference type="InterPro" id="IPR012340">
    <property type="entry name" value="NA-bd_OB-fold"/>
</dbReference>
<evidence type="ECO:0000256" key="13">
    <source>
        <dbReference type="ARBA" id="ARBA00023242"/>
    </source>
</evidence>
<comment type="similarity">
    <text evidence="3 17">Belongs to the ATP-dependent DNA ligase family.</text>
</comment>
<reference evidence="22 23" key="1">
    <citation type="submission" date="2017-06" db="EMBL/GenBank/DDBJ databases">
        <title>Draft genome sequence of a variant of Elsinoe murrayae.</title>
        <authorList>
            <person name="Cheng Q."/>
        </authorList>
    </citation>
    <scope>NUCLEOTIDE SEQUENCE [LARGE SCALE GENOMIC DNA]</scope>
    <source>
        <strain evidence="22 23">CQ-2017a</strain>
    </source>
</reference>
<dbReference type="Gene3D" id="1.10.3260.10">
    <property type="entry name" value="DNA ligase, ATP-dependent, N-terminal domain"/>
    <property type="match status" value="1"/>
</dbReference>
<dbReference type="SUPFAM" id="SSF117018">
    <property type="entry name" value="ATP-dependent DNA ligase DNA-binding domain"/>
    <property type="match status" value="1"/>
</dbReference>
<dbReference type="SMART" id="SM00292">
    <property type="entry name" value="BRCT"/>
    <property type="match status" value="1"/>
</dbReference>
<evidence type="ECO:0000256" key="11">
    <source>
        <dbReference type="ARBA" id="ARBA00023172"/>
    </source>
</evidence>
<dbReference type="Gene3D" id="3.30.470.30">
    <property type="entry name" value="DNA ligase/mRNA capping enzyme"/>
    <property type="match status" value="1"/>
</dbReference>
<dbReference type="InterPro" id="IPR036420">
    <property type="entry name" value="BRCT_dom_sf"/>
</dbReference>
<keyword evidence="10" id="KW-0460">Magnesium</keyword>